<keyword evidence="7" id="KW-0315">Glutamine amidotransferase</keyword>
<keyword evidence="5" id="KW-0547">Nucleotide-binding</keyword>
<dbReference type="Proteomes" id="UP000269208">
    <property type="component" value="Chromosome"/>
</dbReference>
<evidence type="ECO:0000313" key="11">
    <source>
        <dbReference type="EMBL" id="VEB54803.1"/>
    </source>
</evidence>
<dbReference type="InterPro" id="IPR004468">
    <property type="entry name" value="CTP_synthase"/>
</dbReference>
<comment type="similarity">
    <text evidence="2">Belongs to the CTP synthase family.</text>
</comment>
<reference evidence="11 12" key="1">
    <citation type="submission" date="2018-12" db="EMBL/GenBank/DDBJ databases">
        <authorList>
            <consortium name="Pathogen Informatics"/>
        </authorList>
    </citation>
    <scope>NUCLEOTIDE SEQUENCE [LARGE SCALE GENOMIC DNA]</scope>
    <source>
        <strain evidence="11 12">NCTC6754</strain>
    </source>
</reference>
<name>A0A447TWB4_SALET</name>
<dbReference type="UniPathway" id="UPA00159">
    <property type="reaction ID" value="UER00277"/>
</dbReference>
<dbReference type="GO" id="GO:0003883">
    <property type="term" value="F:CTP synthase activity"/>
    <property type="evidence" value="ECO:0007669"/>
    <property type="project" value="UniProtKB-EC"/>
</dbReference>
<dbReference type="PROSITE" id="PS51273">
    <property type="entry name" value="GATASE_TYPE_1"/>
    <property type="match status" value="1"/>
</dbReference>
<accession>A0A447TWB4</accession>
<dbReference type="InterPro" id="IPR029062">
    <property type="entry name" value="Class_I_gatase-like"/>
</dbReference>
<dbReference type="GO" id="GO:0042802">
    <property type="term" value="F:identical protein binding"/>
    <property type="evidence" value="ECO:0007669"/>
    <property type="project" value="TreeGrafter"/>
</dbReference>
<sequence length="165" mass="18762">MQVALIEFARNVAGMDNANSTEFVPDCKYPVVALITEWRDEDGNVEVRSEKSDLGGTMRLGAQQCQLSDDSLVRQLYGASTIVERHRHRYEVNNMLLKQIEAAGLRVAGRSGDDQLVEIIEVPNHPWFVACQFHPEFTSTPRDGHPLFRWLFVKAANEHQKRQAK</sequence>
<evidence type="ECO:0000313" key="12">
    <source>
        <dbReference type="Proteomes" id="UP000269208"/>
    </source>
</evidence>
<dbReference type="InterPro" id="IPR033828">
    <property type="entry name" value="GATase1_CTP_Synthase"/>
</dbReference>
<evidence type="ECO:0000256" key="4">
    <source>
        <dbReference type="ARBA" id="ARBA00022598"/>
    </source>
</evidence>
<keyword evidence="6" id="KW-0067">ATP-binding</keyword>
<keyword evidence="4 11" id="KW-0436">Ligase</keyword>
<evidence type="ECO:0000256" key="5">
    <source>
        <dbReference type="ARBA" id="ARBA00022741"/>
    </source>
</evidence>
<comment type="pathway">
    <text evidence="1">Pyrimidine metabolism; CTP biosynthesis via de novo pathway; CTP from UDP: step 2/2.</text>
</comment>
<dbReference type="PANTHER" id="PTHR11550:SF0">
    <property type="entry name" value="CTP SYNTHASE-RELATED"/>
    <property type="match status" value="1"/>
</dbReference>
<dbReference type="EMBL" id="LR134190">
    <property type="protein sequence ID" value="VEB54803.1"/>
    <property type="molecule type" value="Genomic_DNA"/>
</dbReference>
<dbReference type="GO" id="GO:0019856">
    <property type="term" value="P:pyrimidine nucleobase biosynthetic process"/>
    <property type="evidence" value="ECO:0007669"/>
    <property type="project" value="TreeGrafter"/>
</dbReference>
<comment type="catalytic activity">
    <reaction evidence="9">
        <text>UTP + L-glutamine + ATP + H2O = CTP + L-glutamate + ADP + phosphate + 2 H(+)</text>
        <dbReference type="Rhea" id="RHEA:26426"/>
        <dbReference type="ChEBI" id="CHEBI:15377"/>
        <dbReference type="ChEBI" id="CHEBI:15378"/>
        <dbReference type="ChEBI" id="CHEBI:29985"/>
        <dbReference type="ChEBI" id="CHEBI:30616"/>
        <dbReference type="ChEBI" id="CHEBI:37563"/>
        <dbReference type="ChEBI" id="CHEBI:43474"/>
        <dbReference type="ChEBI" id="CHEBI:46398"/>
        <dbReference type="ChEBI" id="CHEBI:58359"/>
        <dbReference type="ChEBI" id="CHEBI:456216"/>
        <dbReference type="EC" id="6.3.4.2"/>
    </reaction>
</comment>
<keyword evidence="8" id="KW-0665">Pyrimidine biosynthesis</keyword>
<dbReference type="Gene3D" id="3.40.50.880">
    <property type="match status" value="1"/>
</dbReference>
<evidence type="ECO:0000256" key="3">
    <source>
        <dbReference type="ARBA" id="ARBA00012291"/>
    </source>
</evidence>
<evidence type="ECO:0000256" key="6">
    <source>
        <dbReference type="ARBA" id="ARBA00022840"/>
    </source>
</evidence>
<feature type="domain" description="Glutamine amidotransferase" evidence="10">
    <location>
        <begin position="1"/>
        <end position="151"/>
    </location>
</feature>
<dbReference type="GO" id="GO:0005829">
    <property type="term" value="C:cytosol"/>
    <property type="evidence" value="ECO:0007669"/>
    <property type="project" value="TreeGrafter"/>
</dbReference>
<evidence type="ECO:0000256" key="8">
    <source>
        <dbReference type="ARBA" id="ARBA00022975"/>
    </source>
</evidence>
<dbReference type="EC" id="6.3.4.2" evidence="3"/>
<dbReference type="InterPro" id="IPR017926">
    <property type="entry name" value="GATASE"/>
</dbReference>
<dbReference type="PANTHER" id="PTHR11550">
    <property type="entry name" value="CTP SYNTHASE"/>
    <property type="match status" value="1"/>
</dbReference>
<dbReference type="CDD" id="cd01746">
    <property type="entry name" value="GATase1_CTP_Synthase"/>
    <property type="match status" value="1"/>
</dbReference>
<evidence type="ECO:0000256" key="7">
    <source>
        <dbReference type="ARBA" id="ARBA00022962"/>
    </source>
</evidence>
<dbReference type="AlphaFoldDB" id="A0A447TWB4"/>
<proteinExistence type="inferred from homology"/>
<organism evidence="11 12">
    <name type="scientific">Salmonella enterica I</name>
    <dbReference type="NCBI Taxonomy" id="59201"/>
    <lineage>
        <taxon>Bacteria</taxon>
        <taxon>Pseudomonadati</taxon>
        <taxon>Pseudomonadota</taxon>
        <taxon>Gammaproteobacteria</taxon>
        <taxon>Enterobacterales</taxon>
        <taxon>Enterobacteriaceae</taxon>
        <taxon>Salmonella</taxon>
    </lineage>
</organism>
<dbReference type="Pfam" id="PF00117">
    <property type="entry name" value="GATase"/>
    <property type="match status" value="1"/>
</dbReference>
<dbReference type="GO" id="GO:0005524">
    <property type="term" value="F:ATP binding"/>
    <property type="evidence" value="ECO:0007669"/>
    <property type="project" value="UniProtKB-KW"/>
</dbReference>
<protein>
    <recommendedName>
        <fullName evidence="3">CTP synthase (glutamine hydrolyzing)</fullName>
        <ecNumber evidence="3">6.3.4.2</ecNumber>
    </recommendedName>
</protein>
<evidence type="ECO:0000256" key="9">
    <source>
        <dbReference type="ARBA" id="ARBA00047781"/>
    </source>
</evidence>
<gene>
    <name evidence="11" type="primary">pyrG_3</name>
    <name evidence="11" type="ORF">NCTC6754_03485</name>
</gene>
<evidence type="ECO:0000259" key="10">
    <source>
        <dbReference type="Pfam" id="PF00117"/>
    </source>
</evidence>
<evidence type="ECO:0000256" key="1">
    <source>
        <dbReference type="ARBA" id="ARBA00005171"/>
    </source>
</evidence>
<dbReference type="SUPFAM" id="SSF52317">
    <property type="entry name" value="Class I glutamine amidotransferase-like"/>
    <property type="match status" value="1"/>
</dbReference>
<dbReference type="GO" id="GO:0044210">
    <property type="term" value="P:'de novo' CTP biosynthetic process"/>
    <property type="evidence" value="ECO:0007669"/>
    <property type="project" value="UniProtKB-UniPathway"/>
</dbReference>
<evidence type="ECO:0000256" key="2">
    <source>
        <dbReference type="ARBA" id="ARBA00007533"/>
    </source>
</evidence>